<protein>
    <recommendedName>
        <fullName evidence="1">PEP-utilising enzyme mobile domain-containing protein</fullName>
    </recommendedName>
</protein>
<proteinExistence type="predicted"/>
<dbReference type="RefSeq" id="WP_034716091.1">
    <property type="nucleotide sequence ID" value="NZ_AWQS01000067.1"/>
</dbReference>
<keyword evidence="3" id="KW-1185">Reference proteome</keyword>
<dbReference type="InterPro" id="IPR008279">
    <property type="entry name" value="PEP-util_enz_mobile_dom"/>
</dbReference>
<evidence type="ECO:0000313" key="2">
    <source>
        <dbReference type="EMBL" id="EWT06079.1"/>
    </source>
</evidence>
<evidence type="ECO:0000259" key="1">
    <source>
        <dbReference type="Pfam" id="PF00391"/>
    </source>
</evidence>
<gene>
    <name evidence="2" type="ORF">N864_00280</name>
</gene>
<dbReference type="AlphaFoldDB" id="W9GQD9"/>
<accession>W9GQD9</accession>
<dbReference type="Gene3D" id="3.50.30.10">
    <property type="entry name" value="Phosphohistidine domain"/>
    <property type="match status" value="1"/>
</dbReference>
<dbReference type="Pfam" id="PF00391">
    <property type="entry name" value="PEP-utilizers"/>
    <property type="match status" value="1"/>
</dbReference>
<dbReference type="PATRIC" id="fig|584657.3.peg.2022"/>
<dbReference type="Proteomes" id="UP000019494">
    <property type="component" value="Unassembled WGS sequence"/>
</dbReference>
<sequence>MSTESNARLIGTGIKAFQTSQRAKGTIRFLDSPDEVLDFIDGPDVETSVIISRGGTTTFMSPVLMAGCAGLITLQGAPESHLGILSREFGIPCVMSTQFTEGIQTVRGETIPADGTLVELDVAGDQGQVLLVEN</sequence>
<dbReference type="EMBL" id="AWQS01000067">
    <property type="protein sequence ID" value="EWT06079.1"/>
    <property type="molecule type" value="Genomic_DNA"/>
</dbReference>
<organism evidence="2 3">
    <name type="scientific">Intrasporangium chromatireducens Q5-1</name>
    <dbReference type="NCBI Taxonomy" id="584657"/>
    <lineage>
        <taxon>Bacteria</taxon>
        <taxon>Bacillati</taxon>
        <taxon>Actinomycetota</taxon>
        <taxon>Actinomycetes</taxon>
        <taxon>Micrococcales</taxon>
        <taxon>Intrasporangiaceae</taxon>
        <taxon>Intrasporangium</taxon>
    </lineage>
</organism>
<feature type="domain" description="PEP-utilising enzyme mobile" evidence="1">
    <location>
        <begin position="48"/>
        <end position="102"/>
    </location>
</feature>
<reference evidence="3" key="1">
    <citation type="submission" date="2013-08" db="EMBL/GenBank/DDBJ databases">
        <title>Intrasporangium oryzae NRRL B-24470.</title>
        <authorList>
            <person name="Liu H."/>
            <person name="Wang G."/>
        </authorList>
    </citation>
    <scope>NUCLEOTIDE SEQUENCE [LARGE SCALE GENOMIC DNA]</scope>
    <source>
        <strain evidence="3">Q5-1</strain>
    </source>
</reference>
<dbReference type="SUPFAM" id="SSF52009">
    <property type="entry name" value="Phosphohistidine domain"/>
    <property type="match status" value="1"/>
</dbReference>
<comment type="caution">
    <text evidence="2">The sequence shown here is derived from an EMBL/GenBank/DDBJ whole genome shotgun (WGS) entry which is preliminary data.</text>
</comment>
<name>W9GQD9_9MICO</name>
<evidence type="ECO:0000313" key="3">
    <source>
        <dbReference type="Proteomes" id="UP000019494"/>
    </source>
</evidence>
<dbReference type="GO" id="GO:0016772">
    <property type="term" value="F:transferase activity, transferring phosphorus-containing groups"/>
    <property type="evidence" value="ECO:0007669"/>
    <property type="project" value="InterPro"/>
</dbReference>
<dbReference type="InterPro" id="IPR036637">
    <property type="entry name" value="Phosphohistidine_dom_sf"/>
</dbReference>
<dbReference type="OrthoDB" id="3568381at2"/>